<feature type="domain" description="C2" evidence="1">
    <location>
        <begin position="4"/>
        <end position="120"/>
    </location>
</feature>
<organism evidence="2 3">
    <name type="scientific">Cyprinus carpio</name>
    <name type="common">Common carp</name>
    <dbReference type="NCBI Taxonomy" id="7962"/>
    <lineage>
        <taxon>Eukaryota</taxon>
        <taxon>Metazoa</taxon>
        <taxon>Chordata</taxon>
        <taxon>Craniata</taxon>
        <taxon>Vertebrata</taxon>
        <taxon>Euteleostomi</taxon>
        <taxon>Actinopterygii</taxon>
        <taxon>Neopterygii</taxon>
        <taxon>Teleostei</taxon>
        <taxon>Ostariophysi</taxon>
        <taxon>Cypriniformes</taxon>
        <taxon>Cyprinidae</taxon>
        <taxon>Cyprininae</taxon>
        <taxon>Cyprinus</taxon>
    </lineage>
</organism>
<dbReference type="PANTHER" id="PTHR46096:SF5">
    <property type="entry name" value="PERFORIN 1.2 PRECURSOR-RELATED"/>
    <property type="match status" value="1"/>
</dbReference>
<name>A0A8C1P2S2_CYPCA</name>
<dbReference type="InterPro" id="IPR052784">
    <property type="entry name" value="Perforin-1_pore-forming"/>
</dbReference>
<dbReference type="AlphaFoldDB" id="A0A8C1P2S2"/>
<evidence type="ECO:0000259" key="1">
    <source>
        <dbReference type="PROSITE" id="PS50004"/>
    </source>
</evidence>
<dbReference type="SMART" id="SM00239">
    <property type="entry name" value="C2"/>
    <property type="match status" value="1"/>
</dbReference>
<sequence length="143" mass="16272">FNQSQPLSYLSNCCPAAKGLATLKVYNLRAKGLYGDKYTQTDGTVTVTYGTQIKRTETIDDDDNPRWPEIFEFGPIKIKMANKLTFEVYDADSYWNSDLLGTCSFDLRSGVVSDACVFTYGTFFFTYEKKNVSVTFAYLFSHY</sequence>
<proteinExistence type="predicted"/>
<dbReference type="Proteomes" id="UP000694427">
    <property type="component" value="Unplaced"/>
</dbReference>
<dbReference type="PROSITE" id="PS50004">
    <property type="entry name" value="C2"/>
    <property type="match status" value="1"/>
</dbReference>
<dbReference type="GO" id="GO:0022829">
    <property type="term" value="F:wide pore channel activity"/>
    <property type="evidence" value="ECO:0007669"/>
    <property type="project" value="TreeGrafter"/>
</dbReference>
<keyword evidence="3" id="KW-1185">Reference proteome</keyword>
<dbReference type="PANTHER" id="PTHR46096">
    <property type="entry name" value="PERFORIN-1"/>
    <property type="match status" value="1"/>
</dbReference>
<dbReference type="Gene3D" id="2.60.40.150">
    <property type="entry name" value="C2 domain"/>
    <property type="match status" value="1"/>
</dbReference>
<dbReference type="GO" id="GO:0016020">
    <property type="term" value="C:membrane"/>
    <property type="evidence" value="ECO:0007669"/>
    <property type="project" value="TreeGrafter"/>
</dbReference>
<protein>
    <recommendedName>
        <fullName evidence="1">C2 domain-containing protein</fullName>
    </recommendedName>
</protein>
<reference evidence="2" key="1">
    <citation type="submission" date="2025-08" db="UniProtKB">
        <authorList>
            <consortium name="Ensembl"/>
        </authorList>
    </citation>
    <scope>IDENTIFICATION</scope>
</reference>
<accession>A0A8C1P2S2</accession>
<dbReference type="Pfam" id="PF00168">
    <property type="entry name" value="C2"/>
    <property type="match status" value="1"/>
</dbReference>
<dbReference type="InterPro" id="IPR000008">
    <property type="entry name" value="C2_dom"/>
</dbReference>
<evidence type="ECO:0000313" key="3">
    <source>
        <dbReference type="Proteomes" id="UP000694427"/>
    </source>
</evidence>
<dbReference type="GO" id="GO:0001771">
    <property type="term" value="P:immunological synapse formation"/>
    <property type="evidence" value="ECO:0007669"/>
    <property type="project" value="TreeGrafter"/>
</dbReference>
<dbReference type="GO" id="GO:0001913">
    <property type="term" value="P:T cell mediated cytotoxicity"/>
    <property type="evidence" value="ECO:0007669"/>
    <property type="project" value="TreeGrafter"/>
</dbReference>
<evidence type="ECO:0000313" key="2">
    <source>
        <dbReference type="Ensembl" id="ENSCCRP00010097505.1"/>
    </source>
</evidence>
<dbReference type="SUPFAM" id="SSF49562">
    <property type="entry name" value="C2 domain (Calcium/lipid-binding domain, CaLB)"/>
    <property type="match status" value="1"/>
</dbReference>
<dbReference type="Ensembl" id="ENSCCRT00010108127.1">
    <property type="protein sequence ID" value="ENSCCRP00010097505.1"/>
    <property type="gene ID" value="ENSCCRG00010042707.1"/>
</dbReference>
<dbReference type="GO" id="GO:0051607">
    <property type="term" value="P:defense response to virus"/>
    <property type="evidence" value="ECO:0007669"/>
    <property type="project" value="TreeGrafter"/>
</dbReference>
<reference evidence="2" key="2">
    <citation type="submission" date="2025-09" db="UniProtKB">
        <authorList>
            <consortium name="Ensembl"/>
        </authorList>
    </citation>
    <scope>IDENTIFICATION</scope>
</reference>
<dbReference type="InterPro" id="IPR035892">
    <property type="entry name" value="C2_domain_sf"/>
</dbReference>